<accession>A9C2K4</accession>
<dbReference type="InterPro" id="IPR045584">
    <property type="entry name" value="Pilin-like"/>
</dbReference>
<protein>
    <submittedName>
        <fullName evidence="1">Uncharacterized protein</fullName>
    </submittedName>
</protein>
<evidence type="ECO:0000313" key="2">
    <source>
        <dbReference type="Proteomes" id="UP000000784"/>
    </source>
</evidence>
<dbReference type="Gene3D" id="3.30.700.10">
    <property type="entry name" value="Glycoprotein, Type 4 Pilin"/>
    <property type="match status" value="1"/>
</dbReference>
<evidence type="ECO:0000313" key="1">
    <source>
        <dbReference type="EMBL" id="ABX36353.1"/>
    </source>
</evidence>
<reference evidence="1 2" key="1">
    <citation type="journal article" date="2004" name="Appl. Environ. Microbiol.">
        <title>Mineralization of individual congeners of linear alkylbenzenesulfonate by defined pairs of heterotrophic bacteria.</title>
        <authorList>
            <person name="Schleheck D."/>
            <person name="Knepper T.P."/>
            <person name="Fischer K."/>
            <person name="Cook A.M."/>
        </authorList>
    </citation>
    <scope>NUCLEOTIDE SEQUENCE [LARGE SCALE GENOMIC DNA]</scope>
    <source>
        <strain evidence="2">DSM 14801 / SPH-1</strain>
    </source>
</reference>
<name>A9C2K4_DELAS</name>
<sequence>MFKEKFNRYPKDLDELAPPEGDFIYPTARILDAWEQPIIYKYTPTESKTFKLYSIGENNKDESGDGDDLNFWRLKIKIQ</sequence>
<dbReference type="AlphaFoldDB" id="A9C2K4"/>
<dbReference type="SUPFAM" id="SSF54523">
    <property type="entry name" value="Pili subunits"/>
    <property type="match status" value="1"/>
</dbReference>
<dbReference type="EMBL" id="CP000884">
    <property type="protein sequence ID" value="ABX36353.1"/>
    <property type="molecule type" value="Genomic_DNA"/>
</dbReference>
<reference evidence="2" key="2">
    <citation type="submission" date="2007-11" db="EMBL/GenBank/DDBJ databases">
        <title>Complete sequence of Delftia acidovorans DSM 14801 / SPH-1.</title>
        <authorList>
            <person name="Copeland A."/>
            <person name="Lucas S."/>
            <person name="Lapidus A."/>
            <person name="Barry K."/>
            <person name="Glavina del Rio T."/>
            <person name="Dalin E."/>
            <person name="Tice H."/>
            <person name="Pitluck S."/>
            <person name="Lowry S."/>
            <person name="Clum A."/>
            <person name="Schmutz J."/>
            <person name="Larimer F."/>
            <person name="Land M."/>
            <person name="Hauser L."/>
            <person name="Kyrpides N."/>
            <person name="Kim E."/>
            <person name="Schleheck D."/>
            <person name="Richardson P."/>
        </authorList>
    </citation>
    <scope>NUCLEOTIDE SEQUENCE [LARGE SCALE GENOMIC DNA]</scope>
    <source>
        <strain evidence="2">DSM 14801 / SPH-1</strain>
    </source>
</reference>
<dbReference type="HOGENOM" id="CLU_2600283_0_0_4"/>
<organism evidence="1 2">
    <name type="scientific">Delftia acidovorans (strain DSM 14801 / SPH-1)</name>
    <dbReference type="NCBI Taxonomy" id="398578"/>
    <lineage>
        <taxon>Bacteria</taxon>
        <taxon>Pseudomonadati</taxon>
        <taxon>Pseudomonadota</taxon>
        <taxon>Betaproteobacteria</taxon>
        <taxon>Burkholderiales</taxon>
        <taxon>Comamonadaceae</taxon>
        <taxon>Delftia</taxon>
    </lineage>
</organism>
<proteinExistence type="predicted"/>
<keyword evidence="2" id="KW-1185">Reference proteome</keyword>
<dbReference type="KEGG" id="dac:Daci_3721"/>
<dbReference type="Proteomes" id="UP000000784">
    <property type="component" value="Chromosome"/>
</dbReference>
<gene>
    <name evidence="1" type="ordered locus">Daci_3721</name>
</gene>